<evidence type="ECO:0000313" key="1">
    <source>
        <dbReference type="EMBL" id="OHA62010.1"/>
    </source>
</evidence>
<evidence type="ECO:0000313" key="2">
    <source>
        <dbReference type="Proteomes" id="UP000179245"/>
    </source>
</evidence>
<reference evidence="1 2" key="1">
    <citation type="journal article" date="2016" name="Nat. Commun.">
        <title>Thousands of microbial genomes shed light on interconnected biogeochemical processes in an aquifer system.</title>
        <authorList>
            <person name="Anantharaman K."/>
            <person name="Brown C.T."/>
            <person name="Hug L.A."/>
            <person name="Sharon I."/>
            <person name="Castelle C.J."/>
            <person name="Probst A.J."/>
            <person name="Thomas B.C."/>
            <person name="Singh A."/>
            <person name="Wilkins M.J."/>
            <person name="Karaoz U."/>
            <person name="Brodie E.L."/>
            <person name="Williams K.H."/>
            <person name="Hubbard S.S."/>
            <person name="Banfield J.F."/>
        </authorList>
    </citation>
    <scope>NUCLEOTIDE SEQUENCE [LARGE SCALE GENOMIC DNA]</scope>
</reference>
<accession>A0A1G2QN10</accession>
<dbReference type="AlphaFoldDB" id="A0A1G2QN10"/>
<sequence>MDLFQALRELGEVEKVSHLYPEIVGAGPLDFFFFVCPARKSFEINRERTGFTTVYRNGITPASLERARKVRLFLEEFGKIGIQYNCRCVFSSADAIICFPIPVAKPEPPSAIEGIAVIENYPLLLANLGRWTSLICQKPWEKVSGKVREEEEKRLRLLFLFRPPENLAKDLIARIWAGFSLDGLLAREGTFGQNPVLLGVEGEGVTILQNAALSRKEWLPTIFLK</sequence>
<dbReference type="STRING" id="1802443.A2117_02370"/>
<dbReference type="Proteomes" id="UP000179245">
    <property type="component" value="Unassembled WGS sequence"/>
</dbReference>
<organism evidence="1 2">
    <name type="scientific">Candidatus Wildermuthbacteria bacterium GWA2_46_15</name>
    <dbReference type="NCBI Taxonomy" id="1802443"/>
    <lineage>
        <taxon>Bacteria</taxon>
        <taxon>Candidatus Wildermuthiibacteriota</taxon>
    </lineage>
</organism>
<gene>
    <name evidence="1" type="ORF">A2117_02370</name>
</gene>
<name>A0A1G2QN10_9BACT</name>
<protein>
    <submittedName>
        <fullName evidence="1">Uncharacterized protein</fullName>
    </submittedName>
</protein>
<dbReference type="EMBL" id="MHTO01000024">
    <property type="protein sequence ID" value="OHA62010.1"/>
    <property type="molecule type" value="Genomic_DNA"/>
</dbReference>
<comment type="caution">
    <text evidence="1">The sequence shown here is derived from an EMBL/GenBank/DDBJ whole genome shotgun (WGS) entry which is preliminary data.</text>
</comment>
<proteinExistence type="predicted"/>